<dbReference type="Proteomes" id="UP000829999">
    <property type="component" value="Chromosome 25"/>
</dbReference>
<dbReference type="InterPro" id="IPR001628">
    <property type="entry name" value="Znf_hrmn_rcpt"/>
</dbReference>
<evidence type="ECO:0000313" key="19">
    <source>
        <dbReference type="RefSeq" id="XP_035437309.2"/>
    </source>
</evidence>
<evidence type="ECO:0000256" key="4">
    <source>
        <dbReference type="ARBA" id="ARBA00022771"/>
    </source>
</evidence>
<evidence type="ECO:0000256" key="6">
    <source>
        <dbReference type="ARBA" id="ARBA00023015"/>
    </source>
</evidence>
<dbReference type="Pfam" id="PF00104">
    <property type="entry name" value="Hormone_recep"/>
    <property type="match status" value="1"/>
</dbReference>
<dbReference type="SUPFAM" id="SSF57716">
    <property type="entry name" value="Glucocorticoid receptor-like (DNA-binding domain)"/>
    <property type="match status" value="1"/>
</dbReference>
<dbReference type="PRINTS" id="PR00047">
    <property type="entry name" value="STROIDFINGER"/>
</dbReference>
<dbReference type="RefSeq" id="XP_035437309.2">
    <property type="nucleotide sequence ID" value="XM_035581416.2"/>
</dbReference>
<keyword evidence="7 14" id="KW-0238">DNA-binding</keyword>
<dbReference type="InterPro" id="IPR035500">
    <property type="entry name" value="NHR-like_dom_sf"/>
</dbReference>
<dbReference type="PROSITE" id="PS51843">
    <property type="entry name" value="NR_LBD"/>
    <property type="match status" value="1"/>
</dbReference>
<keyword evidence="10 14" id="KW-0675">Receptor</keyword>
<organism evidence="18 19">
    <name type="scientific">Spodoptera frugiperda</name>
    <name type="common">Fall armyworm</name>
    <dbReference type="NCBI Taxonomy" id="7108"/>
    <lineage>
        <taxon>Eukaryota</taxon>
        <taxon>Metazoa</taxon>
        <taxon>Ecdysozoa</taxon>
        <taxon>Arthropoda</taxon>
        <taxon>Hexapoda</taxon>
        <taxon>Insecta</taxon>
        <taxon>Pterygota</taxon>
        <taxon>Neoptera</taxon>
        <taxon>Endopterygota</taxon>
        <taxon>Lepidoptera</taxon>
        <taxon>Glossata</taxon>
        <taxon>Ditrysia</taxon>
        <taxon>Noctuoidea</taxon>
        <taxon>Noctuidae</taxon>
        <taxon>Amphipyrinae</taxon>
        <taxon>Spodoptera</taxon>
    </lineage>
</organism>
<dbReference type="GO" id="GO:0008270">
    <property type="term" value="F:zinc ion binding"/>
    <property type="evidence" value="ECO:0007669"/>
    <property type="project" value="UniProtKB-KW"/>
</dbReference>
<dbReference type="PANTHER" id="PTHR24086:SF15">
    <property type="entry name" value="NUCLEAR HORMONE RECEPTOR FTZ-F1"/>
    <property type="match status" value="1"/>
</dbReference>
<evidence type="ECO:0000259" key="16">
    <source>
        <dbReference type="PROSITE" id="PS51030"/>
    </source>
</evidence>
<dbReference type="AlphaFoldDB" id="A0A9R0EIU8"/>
<sequence length="601" mass="67505">MHEDAPKMSVAQSLPASTSQAKSEIVTDVPPVDYEMNTVELKPSQTIEMDLKLAYVNPSSGAGGEPGAYLPAAGTVCDQTDTKDVIEELCPVCGDKVSGYHYGLLTCESCKGFFKRTVQNKKVYTCVAERACHIDKTQRKRCPFCRFQKCLDVGMKLEAVRADRMRGGRNKFGPMYKRDRARKLQMMRQRQIAVQTLRGSLGDSGLVLGFGPPYAAVPVKQEIQIPQVSSLTSSPESSPGPALLGAQPQPPQPPPPPAHDKWEAHSPHSASPDAFAFDAPATAAATPSSTAEPTSTESLRVSPMIREFVQTIDDREWQNSLFGLLQSQTYNQCEVDLFELMCKVLDQNLFSQVDWARNTVFFKYLKVDDQMKLLQHSWSDMLVLDHLHQRMHNGLPDETTLHNGQKFDLLCLGLLGVPSLADHFNELQNKLAELKFDVPDYICVKFLLLLNPEVRGIVNVKCVRDGYQTVQAALLDYTLSCYPTIQDKFGKLVMVVPEIHALAARERSTYTSDTALDRHLHRLSSWKCCTQSASRTEVKWLTGMPSTRRHLTDCADSCLATRLSNNRQYRILKSQRRETDHKSAKRSRHRIRIEYATNFTY</sequence>
<dbReference type="SMART" id="SM00430">
    <property type="entry name" value="HOLI"/>
    <property type="match status" value="1"/>
</dbReference>
<gene>
    <name evidence="19" type="primary">LOC118267427</name>
</gene>
<dbReference type="SUPFAM" id="SSF48508">
    <property type="entry name" value="Nuclear receptor ligand-binding domain"/>
    <property type="match status" value="1"/>
</dbReference>
<evidence type="ECO:0000256" key="11">
    <source>
        <dbReference type="ARBA" id="ARBA00023242"/>
    </source>
</evidence>
<keyword evidence="8" id="KW-0010">Activator</keyword>
<dbReference type="PANTHER" id="PTHR24086">
    <property type="entry name" value="NUCLEAR RECEPTOR SUBFAMILY 5 GROUP A"/>
    <property type="match status" value="1"/>
</dbReference>
<evidence type="ECO:0000256" key="2">
    <source>
        <dbReference type="ARBA" id="ARBA00007536"/>
    </source>
</evidence>
<feature type="compositionally biased region" description="Pro residues" evidence="15">
    <location>
        <begin position="248"/>
        <end position="257"/>
    </location>
</feature>
<dbReference type="OrthoDB" id="6355676at2759"/>
<dbReference type="CDD" id="cd06944">
    <property type="entry name" value="NR_LBD_Ftz-F1_like"/>
    <property type="match status" value="1"/>
</dbReference>
<dbReference type="Gene3D" id="1.10.565.10">
    <property type="entry name" value="Retinoid X Receptor"/>
    <property type="match status" value="1"/>
</dbReference>
<protein>
    <recommendedName>
        <fullName evidence="12">Nuclear hormone receptor FTZ-F1</fullName>
    </recommendedName>
    <alternativeName>
        <fullName evidence="13">Nuclear receptor subfamily 5 group A member 3</fullName>
    </alternativeName>
</protein>
<accession>A0A9R0EIU8</accession>
<dbReference type="Gene3D" id="3.30.50.10">
    <property type="entry name" value="Erythroid Transcription Factor GATA-1, subunit A"/>
    <property type="match status" value="1"/>
</dbReference>
<feature type="compositionally biased region" description="Polar residues" evidence="15">
    <location>
        <begin position="10"/>
        <end position="22"/>
    </location>
</feature>
<keyword evidence="18" id="KW-1185">Reference proteome</keyword>
<dbReference type="PROSITE" id="PS51030">
    <property type="entry name" value="NUCLEAR_REC_DBD_2"/>
    <property type="match status" value="1"/>
</dbReference>
<dbReference type="GO" id="GO:0009888">
    <property type="term" value="P:tissue development"/>
    <property type="evidence" value="ECO:0007669"/>
    <property type="project" value="TreeGrafter"/>
</dbReference>
<feature type="domain" description="NR LBD" evidence="17">
    <location>
        <begin position="300"/>
        <end position="532"/>
    </location>
</feature>
<dbReference type="FunFam" id="1.10.565.10:FF:000032">
    <property type="entry name" value="Nuclear hormone receptor FTZ-F1"/>
    <property type="match status" value="1"/>
</dbReference>
<feature type="region of interest" description="Disordered" evidence="15">
    <location>
        <begin position="1"/>
        <end position="27"/>
    </location>
</feature>
<dbReference type="SMART" id="SM00399">
    <property type="entry name" value="ZnF_C4"/>
    <property type="match status" value="1"/>
</dbReference>
<dbReference type="CDD" id="cd07167">
    <property type="entry name" value="NR_DBD_Lrh-1_like"/>
    <property type="match status" value="1"/>
</dbReference>
<dbReference type="PRINTS" id="PR00398">
    <property type="entry name" value="STRDHORMONER"/>
</dbReference>
<evidence type="ECO:0000256" key="12">
    <source>
        <dbReference type="ARBA" id="ARBA00073670"/>
    </source>
</evidence>
<evidence type="ECO:0000256" key="10">
    <source>
        <dbReference type="ARBA" id="ARBA00023170"/>
    </source>
</evidence>
<evidence type="ECO:0000256" key="3">
    <source>
        <dbReference type="ARBA" id="ARBA00022723"/>
    </source>
</evidence>
<dbReference type="InterPro" id="IPR013088">
    <property type="entry name" value="Znf_NHR/GATA"/>
</dbReference>
<evidence type="ECO:0000256" key="5">
    <source>
        <dbReference type="ARBA" id="ARBA00022833"/>
    </source>
</evidence>
<keyword evidence="9 14" id="KW-0804">Transcription</keyword>
<proteinExistence type="inferred from homology"/>
<name>A0A9R0EIU8_SPOFR</name>
<comment type="subcellular location">
    <subcellularLocation>
        <location evidence="1 14">Nucleus</location>
    </subcellularLocation>
</comment>
<dbReference type="GO" id="GO:0000978">
    <property type="term" value="F:RNA polymerase II cis-regulatory region sequence-specific DNA binding"/>
    <property type="evidence" value="ECO:0007669"/>
    <property type="project" value="TreeGrafter"/>
</dbReference>
<evidence type="ECO:0000256" key="9">
    <source>
        <dbReference type="ARBA" id="ARBA00023163"/>
    </source>
</evidence>
<dbReference type="GO" id="GO:0009755">
    <property type="term" value="P:hormone-mediated signaling pathway"/>
    <property type="evidence" value="ECO:0007669"/>
    <property type="project" value="TreeGrafter"/>
</dbReference>
<reference evidence="19" key="1">
    <citation type="submission" date="2025-08" db="UniProtKB">
        <authorList>
            <consortium name="RefSeq"/>
        </authorList>
    </citation>
    <scope>IDENTIFICATION</scope>
    <source>
        <tissue evidence="19">Whole larval tissue</tissue>
    </source>
</reference>
<dbReference type="InterPro" id="IPR000536">
    <property type="entry name" value="Nucl_hrmn_rcpt_lig-bd"/>
</dbReference>
<evidence type="ECO:0000256" key="14">
    <source>
        <dbReference type="RuleBase" id="RU004334"/>
    </source>
</evidence>
<dbReference type="GO" id="GO:0004879">
    <property type="term" value="F:nuclear receptor activity"/>
    <property type="evidence" value="ECO:0007669"/>
    <property type="project" value="InterPro"/>
</dbReference>
<evidence type="ECO:0000256" key="7">
    <source>
        <dbReference type="ARBA" id="ARBA00023125"/>
    </source>
</evidence>
<evidence type="ECO:0000313" key="18">
    <source>
        <dbReference type="Proteomes" id="UP000829999"/>
    </source>
</evidence>
<dbReference type="CTD" id="40045"/>
<evidence type="ECO:0000259" key="17">
    <source>
        <dbReference type="PROSITE" id="PS51843"/>
    </source>
</evidence>
<evidence type="ECO:0000256" key="13">
    <source>
        <dbReference type="ARBA" id="ARBA00078044"/>
    </source>
</evidence>
<dbReference type="FunFam" id="3.30.50.10:FF:000006">
    <property type="entry name" value="Nuclear receptor subfamily 5 group A member"/>
    <property type="match status" value="1"/>
</dbReference>
<feature type="compositionally biased region" description="Low complexity" evidence="15">
    <location>
        <begin position="227"/>
        <end position="247"/>
    </location>
</feature>
<feature type="region of interest" description="Disordered" evidence="15">
    <location>
        <begin position="227"/>
        <end position="274"/>
    </location>
</feature>
<dbReference type="GeneID" id="118267427"/>
<keyword evidence="3 14" id="KW-0479">Metal-binding</keyword>
<dbReference type="GO" id="GO:0090575">
    <property type="term" value="C:RNA polymerase II transcription regulator complex"/>
    <property type="evidence" value="ECO:0007669"/>
    <property type="project" value="TreeGrafter"/>
</dbReference>
<keyword evidence="6 14" id="KW-0805">Transcription regulation</keyword>
<evidence type="ECO:0000256" key="15">
    <source>
        <dbReference type="SAM" id="MobiDB-lite"/>
    </source>
</evidence>
<dbReference type="InterPro" id="IPR001723">
    <property type="entry name" value="Nuclear_hrmn_rcpt"/>
</dbReference>
<dbReference type="PROSITE" id="PS00031">
    <property type="entry name" value="NUCLEAR_REC_DBD_1"/>
    <property type="match status" value="1"/>
</dbReference>
<evidence type="ECO:0000256" key="8">
    <source>
        <dbReference type="ARBA" id="ARBA00023159"/>
    </source>
</evidence>
<dbReference type="Pfam" id="PF00105">
    <property type="entry name" value="zf-C4"/>
    <property type="match status" value="1"/>
</dbReference>
<keyword evidence="5 14" id="KW-0862">Zinc</keyword>
<comment type="similarity">
    <text evidence="2">Belongs to the nuclear hormone receptor family. NR5 subfamily.</text>
</comment>
<evidence type="ECO:0000256" key="1">
    <source>
        <dbReference type="ARBA" id="ARBA00004123"/>
    </source>
</evidence>
<feature type="domain" description="Nuclear receptor" evidence="16">
    <location>
        <begin position="87"/>
        <end position="162"/>
    </location>
</feature>
<dbReference type="InterPro" id="IPR016355">
    <property type="entry name" value="NR5-like"/>
</dbReference>
<keyword evidence="11 14" id="KW-0539">Nucleus</keyword>
<keyword evidence="4 14" id="KW-0863">Zinc-finger</keyword>